<dbReference type="PROSITE" id="PS51898">
    <property type="entry name" value="TYR_RECOMBINASE"/>
    <property type="match status" value="1"/>
</dbReference>
<comment type="similarity">
    <text evidence="1">Belongs to the 'phage' integrase family.</text>
</comment>
<dbReference type="Pfam" id="PF00589">
    <property type="entry name" value="Phage_integrase"/>
    <property type="match status" value="1"/>
</dbReference>
<dbReference type="InterPro" id="IPR010998">
    <property type="entry name" value="Integrase_recombinase_N"/>
</dbReference>
<dbReference type="Proteomes" id="UP000639419">
    <property type="component" value="Unassembled WGS sequence"/>
</dbReference>
<dbReference type="PANTHER" id="PTHR30349">
    <property type="entry name" value="PHAGE INTEGRASE-RELATED"/>
    <property type="match status" value="1"/>
</dbReference>
<feature type="domain" description="Core-binding (CB)" evidence="7">
    <location>
        <begin position="42"/>
        <end position="137"/>
    </location>
</feature>
<evidence type="ECO:0000256" key="1">
    <source>
        <dbReference type="ARBA" id="ARBA00008857"/>
    </source>
</evidence>
<keyword evidence="4" id="KW-0233">DNA recombination</keyword>
<evidence type="ECO:0000256" key="3">
    <source>
        <dbReference type="ARBA" id="ARBA00023125"/>
    </source>
</evidence>
<evidence type="ECO:0000313" key="9">
    <source>
        <dbReference type="Proteomes" id="UP000639419"/>
    </source>
</evidence>
<comment type="caution">
    <text evidence="8">The sequence shown here is derived from an EMBL/GenBank/DDBJ whole genome shotgun (WGS) entry which is preliminary data.</text>
</comment>
<feature type="domain" description="Tyr recombinase" evidence="6">
    <location>
        <begin position="198"/>
        <end position="435"/>
    </location>
</feature>
<accession>A0ABX2KQ55</accession>
<dbReference type="InterPro" id="IPR011010">
    <property type="entry name" value="DNA_brk_join_enz"/>
</dbReference>
<name>A0ABX2KQ55_9PROT</name>
<dbReference type="PANTHER" id="PTHR30349:SF64">
    <property type="entry name" value="PROPHAGE INTEGRASE INTD-RELATED"/>
    <property type="match status" value="1"/>
</dbReference>
<dbReference type="PROSITE" id="PS51900">
    <property type="entry name" value="CB"/>
    <property type="match status" value="1"/>
</dbReference>
<evidence type="ECO:0000256" key="2">
    <source>
        <dbReference type="ARBA" id="ARBA00022908"/>
    </source>
</evidence>
<organism evidence="8 9">
    <name type="scientific">Azospirillum formosense</name>
    <dbReference type="NCBI Taxonomy" id="861533"/>
    <lineage>
        <taxon>Bacteria</taxon>
        <taxon>Pseudomonadati</taxon>
        <taxon>Pseudomonadota</taxon>
        <taxon>Alphaproteobacteria</taxon>
        <taxon>Rhodospirillales</taxon>
        <taxon>Azospirillaceae</taxon>
        <taxon>Azospirillum</taxon>
    </lineage>
</organism>
<keyword evidence="9" id="KW-1185">Reference proteome</keyword>
<reference evidence="8 9" key="1">
    <citation type="submission" date="2019-10" db="EMBL/GenBank/DDBJ databases">
        <title>Genome sequence of Azospirillum formosense CC-Nfb-7.</title>
        <authorList>
            <person name="Ambrosini A."/>
            <person name="Sant'Anna F.H."/>
            <person name="Cassan F.D."/>
            <person name="Souza E.M."/>
            <person name="Passaglia L.M.P."/>
        </authorList>
    </citation>
    <scope>NUCLEOTIDE SEQUENCE [LARGE SCALE GENOMIC DNA]</scope>
    <source>
        <strain evidence="8 9">CC-NFb-7</strain>
    </source>
</reference>
<keyword evidence="3 5" id="KW-0238">DNA-binding</keyword>
<sequence length="442" mass="50112">MRHGACMHRVSVSPGFAVLPPSGQRKPWHSDTLQKEGHPAIWKDGKLLEEACRWLNEEIVPTRESPKTWAQAAQSLLTWLDFLEAADIDWRHATKDDLTAYRDAYLGAVSPQTGQEYSPNTVRTRMVYIVNFINFAVEQDWIDSDLRAGSRMLPPRRHRPIDSDALAHIRKGAPPVVEEAAASAVRLNKLLPKAGQDDTVRVLRREELNALLGWAGPRPSERTPEDGGSDRDYIVFALGWAVGLRVQEVADVPVLPFLEMVPNPQFLGEFFKLSVRGKGNKTRPVDVPAWLVIDIQAYIDGERRRALHKRGRNARESQLILNSEHSTRTGRPMTKAAMQALMERACERAGLMMQNERVNPETGEVAVTPVPRFSMHCLRHTYAVMTYHNQIKSEYSNLDAWKYIQEQLGHKSPQTTINTYLKHLSTWADVRQARSLLEVLGR</sequence>
<dbReference type="SUPFAM" id="SSF56349">
    <property type="entry name" value="DNA breaking-rejoining enzymes"/>
    <property type="match status" value="2"/>
</dbReference>
<dbReference type="CDD" id="cd00397">
    <property type="entry name" value="DNA_BRE_C"/>
    <property type="match status" value="1"/>
</dbReference>
<keyword evidence="2" id="KW-0229">DNA integration</keyword>
<protein>
    <submittedName>
        <fullName evidence="8">Tyrosine-type recombinase/integrase</fullName>
    </submittedName>
</protein>
<dbReference type="Gene3D" id="1.10.443.10">
    <property type="entry name" value="Intergrase catalytic core"/>
    <property type="match status" value="1"/>
</dbReference>
<dbReference type="InterPro" id="IPR013762">
    <property type="entry name" value="Integrase-like_cat_sf"/>
</dbReference>
<evidence type="ECO:0000259" key="6">
    <source>
        <dbReference type="PROSITE" id="PS51898"/>
    </source>
</evidence>
<evidence type="ECO:0000256" key="4">
    <source>
        <dbReference type="ARBA" id="ARBA00023172"/>
    </source>
</evidence>
<dbReference type="InterPro" id="IPR044068">
    <property type="entry name" value="CB"/>
</dbReference>
<gene>
    <name evidence="8" type="ORF">GBZ26_06035</name>
</gene>
<evidence type="ECO:0000259" key="7">
    <source>
        <dbReference type="PROSITE" id="PS51900"/>
    </source>
</evidence>
<dbReference type="InterPro" id="IPR050090">
    <property type="entry name" value="Tyrosine_recombinase_XerCD"/>
</dbReference>
<dbReference type="EMBL" id="WHOR01000027">
    <property type="protein sequence ID" value="NUB18774.1"/>
    <property type="molecule type" value="Genomic_DNA"/>
</dbReference>
<evidence type="ECO:0000313" key="8">
    <source>
        <dbReference type="EMBL" id="NUB18774.1"/>
    </source>
</evidence>
<dbReference type="InterPro" id="IPR002104">
    <property type="entry name" value="Integrase_catalytic"/>
</dbReference>
<dbReference type="Gene3D" id="1.10.150.130">
    <property type="match status" value="1"/>
</dbReference>
<proteinExistence type="inferred from homology"/>
<evidence type="ECO:0000256" key="5">
    <source>
        <dbReference type="PROSITE-ProRule" id="PRU01248"/>
    </source>
</evidence>